<evidence type="ECO:0000256" key="3">
    <source>
        <dbReference type="ARBA" id="ARBA00022833"/>
    </source>
</evidence>
<evidence type="ECO:0000256" key="2">
    <source>
        <dbReference type="ARBA" id="ARBA00022723"/>
    </source>
</evidence>
<dbReference type="SUPFAM" id="SSF51735">
    <property type="entry name" value="NAD(P)-binding Rossmann-fold domains"/>
    <property type="match status" value="1"/>
</dbReference>
<dbReference type="Proteomes" id="UP000663792">
    <property type="component" value="Unassembled WGS sequence"/>
</dbReference>
<dbReference type="AlphaFoldDB" id="A0A938YCQ7"/>
<dbReference type="InterPro" id="IPR011032">
    <property type="entry name" value="GroES-like_sf"/>
</dbReference>
<dbReference type="InterPro" id="IPR013154">
    <property type="entry name" value="ADH-like_N"/>
</dbReference>
<dbReference type="PROSITE" id="PS00059">
    <property type="entry name" value="ADH_ZINC"/>
    <property type="match status" value="1"/>
</dbReference>
<comment type="similarity">
    <text evidence="5">Belongs to the zinc-containing alcohol dehydrogenase family.</text>
</comment>
<sequence length="350" mass="36164">MRATVWHGPEDVRFEEVPDPVLIAPSDALVRVVVACVCGSDLWRYRATTPPPSGPTRIGHEFVGVVEEVGSAVGSIKPGQLVIAPFVWSDGSCDFCAAGLQTSCRHGGGWGAQGDGGLVDGGQGEYVRVPQADGTLVAAPVEEHSELLPALLTLSDVMGTGHHAVVKAGVGAGSTVAVIGDGAVGLSAVLAAKRLGAERIVLFGRHEDRIAVARTFGVTDVIRERGDAATEQAAELTGGNGFASVAECVGEQAAWRTAMDIVRPGGTIGYVGVPTGVTEGLPVRPLFNKNVTVAGGIAPVRAYLPDLLAETLDGSLDPSPVFDLELPLAQVADGYSAMHERRSIKALLRA</sequence>
<dbReference type="Pfam" id="PF08240">
    <property type="entry name" value="ADH_N"/>
    <property type="match status" value="1"/>
</dbReference>
<comment type="cofactor">
    <cofactor evidence="1 5">
        <name>Zn(2+)</name>
        <dbReference type="ChEBI" id="CHEBI:29105"/>
    </cofactor>
</comment>
<dbReference type="PANTHER" id="PTHR42813">
    <property type="entry name" value="ZINC-TYPE ALCOHOL DEHYDROGENASE-LIKE"/>
    <property type="match status" value="1"/>
</dbReference>
<dbReference type="Pfam" id="PF00107">
    <property type="entry name" value="ADH_zinc_N"/>
    <property type="match status" value="1"/>
</dbReference>
<keyword evidence="2 5" id="KW-0479">Metal-binding</keyword>
<organism evidence="8 9">
    <name type="scientific">Nakamurella leprariae</name>
    <dbReference type="NCBI Taxonomy" id="2803911"/>
    <lineage>
        <taxon>Bacteria</taxon>
        <taxon>Bacillati</taxon>
        <taxon>Actinomycetota</taxon>
        <taxon>Actinomycetes</taxon>
        <taxon>Nakamurellales</taxon>
        <taxon>Nakamurellaceae</taxon>
        <taxon>Nakamurella</taxon>
    </lineage>
</organism>
<dbReference type="PANTHER" id="PTHR42813:SF2">
    <property type="entry name" value="DEHYDROGENASE, ZINC-CONTAINING, PUTATIVE (AFU_ORTHOLOGUE AFUA_2G02810)-RELATED"/>
    <property type="match status" value="1"/>
</dbReference>
<dbReference type="RefSeq" id="WP_205259030.1">
    <property type="nucleotide sequence ID" value="NZ_JAERWK010000003.1"/>
</dbReference>
<dbReference type="InterPro" id="IPR036291">
    <property type="entry name" value="NAD(P)-bd_dom_sf"/>
</dbReference>
<name>A0A938YCQ7_9ACTN</name>
<keyword evidence="4" id="KW-0560">Oxidoreductase</keyword>
<evidence type="ECO:0000313" key="9">
    <source>
        <dbReference type="Proteomes" id="UP000663792"/>
    </source>
</evidence>
<feature type="domain" description="Alcohol dehydrogenase-like C-terminal" evidence="6">
    <location>
        <begin position="183"/>
        <end position="306"/>
    </location>
</feature>
<evidence type="ECO:0000313" key="8">
    <source>
        <dbReference type="EMBL" id="MBM9466072.1"/>
    </source>
</evidence>
<evidence type="ECO:0000256" key="5">
    <source>
        <dbReference type="RuleBase" id="RU361277"/>
    </source>
</evidence>
<evidence type="ECO:0000259" key="7">
    <source>
        <dbReference type="Pfam" id="PF08240"/>
    </source>
</evidence>
<accession>A0A938YCQ7</accession>
<dbReference type="Gene3D" id="3.40.50.720">
    <property type="entry name" value="NAD(P)-binding Rossmann-like Domain"/>
    <property type="match status" value="1"/>
</dbReference>
<dbReference type="InterPro" id="IPR002328">
    <property type="entry name" value="ADH_Zn_CS"/>
</dbReference>
<evidence type="ECO:0000256" key="4">
    <source>
        <dbReference type="ARBA" id="ARBA00023002"/>
    </source>
</evidence>
<dbReference type="GO" id="GO:0016491">
    <property type="term" value="F:oxidoreductase activity"/>
    <property type="evidence" value="ECO:0007669"/>
    <property type="project" value="UniProtKB-KW"/>
</dbReference>
<dbReference type="GO" id="GO:0008270">
    <property type="term" value="F:zinc ion binding"/>
    <property type="evidence" value="ECO:0007669"/>
    <property type="project" value="InterPro"/>
</dbReference>
<proteinExistence type="inferred from homology"/>
<dbReference type="EMBL" id="JAERWK010000003">
    <property type="protein sequence ID" value="MBM9466072.1"/>
    <property type="molecule type" value="Genomic_DNA"/>
</dbReference>
<evidence type="ECO:0000256" key="1">
    <source>
        <dbReference type="ARBA" id="ARBA00001947"/>
    </source>
</evidence>
<feature type="domain" description="Alcohol dehydrogenase-like N-terminal" evidence="7">
    <location>
        <begin position="25"/>
        <end position="133"/>
    </location>
</feature>
<evidence type="ECO:0000259" key="6">
    <source>
        <dbReference type="Pfam" id="PF00107"/>
    </source>
</evidence>
<dbReference type="InterPro" id="IPR013149">
    <property type="entry name" value="ADH-like_C"/>
</dbReference>
<dbReference type="SUPFAM" id="SSF50129">
    <property type="entry name" value="GroES-like"/>
    <property type="match status" value="1"/>
</dbReference>
<comment type="caution">
    <text evidence="8">The sequence shown here is derived from an EMBL/GenBank/DDBJ whole genome shotgun (WGS) entry which is preliminary data.</text>
</comment>
<protein>
    <submittedName>
        <fullName evidence="8">Alcohol dehydrogenase catalytic domain-containing protein</fullName>
    </submittedName>
</protein>
<keyword evidence="9" id="KW-1185">Reference proteome</keyword>
<reference evidence="8" key="1">
    <citation type="submission" date="2021-01" db="EMBL/GenBank/DDBJ databases">
        <title>YIM 132084 draft genome.</title>
        <authorList>
            <person name="An D."/>
        </authorList>
    </citation>
    <scope>NUCLEOTIDE SEQUENCE</scope>
    <source>
        <strain evidence="8">YIM 132084</strain>
    </source>
</reference>
<dbReference type="Gene3D" id="3.90.180.10">
    <property type="entry name" value="Medium-chain alcohol dehydrogenases, catalytic domain"/>
    <property type="match status" value="1"/>
</dbReference>
<keyword evidence="3 5" id="KW-0862">Zinc</keyword>
<gene>
    <name evidence="8" type="ORF">JL106_02105</name>
</gene>